<dbReference type="InterPro" id="IPR011890">
    <property type="entry name" value="SMC_prok"/>
</dbReference>
<dbReference type="GO" id="GO:0030261">
    <property type="term" value="P:chromosome condensation"/>
    <property type="evidence" value="ECO:0007669"/>
    <property type="project" value="UniProtKB-KW"/>
</dbReference>
<dbReference type="EMBL" id="JAHLFV010000052">
    <property type="protein sequence ID" value="MBU3849377.1"/>
    <property type="molecule type" value="Genomic_DNA"/>
</dbReference>
<comment type="similarity">
    <text evidence="7">Belongs to the SMC family.</text>
</comment>
<evidence type="ECO:0000256" key="4">
    <source>
        <dbReference type="ARBA" id="ARBA00023054"/>
    </source>
</evidence>
<dbReference type="SUPFAM" id="SSF52540">
    <property type="entry name" value="P-loop containing nucleoside triphosphate hydrolases"/>
    <property type="match status" value="1"/>
</dbReference>
<proteinExistence type="inferred from homology"/>
<feature type="coiled-coil region" evidence="7">
    <location>
        <begin position="248"/>
        <end position="366"/>
    </location>
</feature>
<dbReference type="GO" id="GO:0005524">
    <property type="term" value="F:ATP binding"/>
    <property type="evidence" value="ECO:0007669"/>
    <property type="project" value="UniProtKB-UniRule"/>
</dbReference>
<dbReference type="HAMAP" id="MF_01894">
    <property type="entry name" value="Smc_prok"/>
    <property type="match status" value="1"/>
</dbReference>
<dbReference type="Gene3D" id="6.10.140.1720">
    <property type="match status" value="1"/>
</dbReference>
<dbReference type="PANTHER" id="PTHR42963">
    <property type="entry name" value="CHROMOSOME PARTITION PROTEIN MUKB"/>
    <property type="match status" value="1"/>
</dbReference>
<dbReference type="Gene3D" id="1.10.287.1490">
    <property type="match status" value="1"/>
</dbReference>
<protein>
    <recommendedName>
        <fullName evidence="7">Chromosome partition protein Smc</fullName>
    </recommendedName>
</protein>
<dbReference type="Gene3D" id="3.40.50.300">
    <property type="entry name" value="P-loop containing nucleotide triphosphate hydrolases"/>
    <property type="match status" value="2"/>
</dbReference>
<evidence type="ECO:0000256" key="6">
    <source>
        <dbReference type="ARBA" id="ARBA00023125"/>
    </source>
</evidence>
<evidence type="ECO:0000256" key="1">
    <source>
        <dbReference type="ARBA" id="ARBA00022490"/>
    </source>
</evidence>
<dbReference type="GO" id="GO:0003677">
    <property type="term" value="F:DNA binding"/>
    <property type="evidence" value="ECO:0007669"/>
    <property type="project" value="UniProtKB-UniRule"/>
</dbReference>
<dbReference type="GO" id="GO:0016887">
    <property type="term" value="F:ATP hydrolysis activity"/>
    <property type="evidence" value="ECO:0007669"/>
    <property type="project" value="InterPro"/>
</dbReference>
<organism evidence="10 11">
    <name type="scientific">Candidatus Treponema excrementipullorum</name>
    <dbReference type="NCBI Taxonomy" id="2838768"/>
    <lineage>
        <taxon>Bacteria</taxon>
        <taxon>Pseudomonadati</taxon>
        <taxon>Spirochaetota</taxon>
        <taxon>Spirochaetia</taxon>
        <taxon>Spirochaetales</taxon>
        <taxon>Treponemataceae</taxon>
        <taxon>Treponema</taxon>
    </lineage>
</organism>
<feature type="binding site" evidence="7">
    <location>
        <begin position="32"/>
        <end position="39"/>
    </location>
    <ligand>
        <name>ATP</name>
        <dbReference type="ChEBI" id="CHEBI:30616"/>
    </ligand>
</feature>
<dbReference type="PIRSF" id="PIRSF005719">
    <property type="entry name" value="SMC"/>
    <property type="match status" value="1"/>
</dbReference>
<dbReference type="GO" id="GO:0007062">
    <property type="term" value="P:sister chromatid cohesion"/>
    <property type="evidence" value="ECO:0007669"/>
    <property type="project" value="InterPro"/>
</dbReference>
<dbReference type="InterPro" id="IPR003395">
    <property type="entry name" value="RecF/RecN/SMC_N"/>
</dbReference>
<feature type="domain" description="RecF/RecN/SMC N-terminal" evidence="9">
    <location>
        <begin position="2"/>
        <end position="451"/>
    </location>
</feature>
<dbReference type="InterPro" id="IPR050308">
    <property type="entry name" value="MukB/SMC"/>
</dbReference>
<name>A0A9E2NY97_9SPIR</name>
<dbReference type="PANTHER" id="PTHR42963:SF1">
    <property type="entry name" value="DUF4476 DOMAIN-CONTAINING PROTEIN"/>
    <property type="match status" value="1"/>
</dbReference>
<feature type="coiled-coil region" evidence="7">
    <location>
        <begin position="167"/>
        <end position="194"/>
    </location>
</feature>
<keyword evidence="4 7" id="KW-0175">Coiled coil</keyword>
<comment type="subcellular location">
    <subcellularLocation>
        <location evidence="7">Cytoplasm</location>
    </subcellularLocation>
</comment>
<dbReference type="Proteomes" id="UP000823914">
    <property type="component" value="Unassembled WGS sequence"/>
</dbReference>
<dbReference type="CDD" id="cd03278">
    <property type="entry name" value="ABC_SMC_barmotin"/>
    <property type="match status" value="1"/>
</dbReference>
<feature type="coiled-coil region" evidence="7">
    <location>
        <begin position="712"/>
        <end position="777"/>
    </location>
</feature>
<accession>A0A9E2NY97</accession>
<gene>
    <name evidence="7" type="primary">smc</name>
    <name evidence="10" type="ORF">IAA16_02295</name>
</gene>
<dbReference type="Pfam" id="PF02463">
    <property type="entry name" value="SMC_N"/>
    <property type="match status" value="2"/>
</dbReference>
<evidence type="ECO:0000256" key="7">
    <source>
        <dbReference type="HAMAP-Rule" id="MF_01894"/>
    </source>
</evidence>
<comment type="function">
    <text evidence="7">Required for chromosome condensation and partitioning.</text>
</comment>
<dbReference type="InterPro" id="IPR024704">
    <property type="entry name" value="SMC"/>
</dbReference>
<comment type="subunit">
    <text evidence="7">Homodimer.</text>
</comment>
<evidence type="ECO:0000256" key="3">
    <source>
        <dbReference type="ARBA" id="ARBA00022840"/>
    </source>
</evidence>
<dbReference type="GO" id="GO:0006260">
    <property type="term" value="P:DNA replication"/>
    <property type="evidence" value="ECO:0007669"/>
    <property type="project" value="UniProtKB-UniRule"/>
</dbReference>
<keyword evidence="3 7" id="KW-0067">ATP-binding</keyword>
<evidence type="ECO:0000259" key="9">
    <source>
        <dbReference type="Pfam" id="PF02463"/>
    </source>
</evidence>
<evidence type="ECO:0000256" key="5">
    <source>
        <dbReference type="ARBA" id="ARBA00023067"/>
    </source>
</evidence>
<comment type="caution">
    <text evidence="10">The sequence shown here is derived from an EMBL/GenBank/DDBJ whole genome shotgun (WGS) entry which is preliminary data.</text>
</comment>
<feature type="domain" description="RecF/RecN/SMC N-terminal" evidence="9">
    <location>
        <begin position="552"/>
        <end position="917"/>
    </location>
</feature>
<comment type="domain">
    <text evidence="7">Contains large globular domains required for ATP hydrolysis at each terminus and a third globular domain forming a flexible hinge near the middle of the molecule. These domains are separated by coiled-coil structures.</text>
</comment>
<feature type="compositionally biased region" description="Basic and acidic residues" evidence="8">
    <location>
        <begin position="963"/>
        <end position="976"/>
    </location>
</feature>
<keyword evidence="1 7" id="KW-0963">Cytoplasm</keyword>
<dbReference type="GO" id="GO:0005737">
    <property type="term" value="C:cytoplasm"/>
    <property type="evidence" value="ECO:0007669"/>
    <property type="project" value="UniProtKB-SubCell"/>
</dbReference>
<feature type="region of interest" description="Disordered" evidence="8">
    <location>
        <begin position="927"/>
        <end position="976"/>
    </location>
</feature>
<sequence length="976" mass="111404">MFLKSLDIFGFKSFVDRTHIEFADGITALLGPNGCGKSNVVDAVKWVLGEQSAKNMRAEKMEDVIFNGTETRKALNVAEVTLTIANDNGLLPLDVSEITIKRRLYRSGESEYYINNAQVKLKDVRELFWDTGVGKAAYSVMEQGKIDQILSSKPEDRRYLFEEAAGITRFKVKRAEAERKLERTEENMRQIDGIMGEVKRSYDSLKVQADKAITCRNLKEDIFNFELDIQLLKLKNITQDRDRRAADAKNAEGLRDKARKEIDEINASLSENMEEVNAMENRLVALEKEIHGLAIEKNEKDKQAKQLNERQGEIKQKLLQLEGRKTSLQEQIDSLREDIDEQDSVLHQKRRRIEEITSNIDSFEDNINLAGTQINENDRQAAEWENTILEIDSSVTKCRKDLESITEDIVTELDSKLKDAGYSSVACAKAKEKVDLILGKITALSQGRKNLFEDFSALSSPSEKDFFEFADRGKSAFAEIASLSQELKIALEEYIATTPQFIDEFLSPEGIITKKRSIDKDISLLQEKKQTLRDKISSLKSENQELVNKINEYRKTLEELRIQKAQIQAHIQAGEEQIRLLKRELTSQETNLNELENEYYLEQKRYEEIQEQIVEIEGEIASIEHKGYKMTEELTSLEKEIHFRNNDVSGKKETIKKKTEEVAKYQSQFERFSLELVSSETEIKNIKENFRDTHSRDLLEFEERMFTITTPAADLREKLAKARQDMKNLGNVNLSAPEEFAETKERYDFLAGQLADLQKAKDDLQRITEEIRAESTELFLATYNKIKKNFHNMFRRLFGGGRAELRLVDPKNVLSSGIDIFAQPPGKKLENIALLSGGEKTMTAVSLLFATYMVRPSPFCLLDEIDAALDEQNVLRFIHTLRDFANVSQYIVITHNKKTVSGAGTMLGVTMEESGVSKVITIRLENEGAGGGATLPDPEPFEEEDIDVEEDVYIPPHPPKRVKNQEGDGVRNEDFE</sequence>
<reference evidence="10" key="1">
    <citation type="journal article" date="2021" name="PeerJ">
        <title>Extensive microbial diversity within the chicken gut microbiome revealed by metagenomics and culture.</title>
        <authorList>
            <person name="Gilroy R."/>
            <person name="Ravi A."/>
            <person name="Getino M."/>
            <person name="Pursley I."/>
            <person name="Horton D.L."/>
            <person name="Alikhan N.F."/>
            <person name="Baker D."/>
            <person name="Gharbi K."/>
            <person name="Hall N."/>
            <person name="Watson M."/>
            <person name="Adriaenssens E.M."/>
            <person name="Foster-Nyarko E."/>
            <person name="Jarju S."/>
            <person name="Secka A."/>
            <person name="Antonio M."/>
            <person name="Oren A."/>
            <person name="Chaudhuri R.R."/>
            <person name="La Ragione R."/>
            <person name="Hildebrand F."/>
            <person name="Pallen M.J."/>
        </authorList>
    </citation>
    <scope>NUCLEOTIDE SEQUENCE</scope>
    <source>
        <strain evidence="10">Gambia15-2214</strain>
    </source>
</reference>
<keyword evidence="5" id="KW-0226">DNA condensation</keyword>
<feature type="coiled-coil region" evidence="7">
    <location>
        <begin position="515"/>
        <end position="626"/>
    </location>
</feature>
<evidence type="ECO:0000313" key="10">
    <source>
        <dbReference type="EMBL" id="MBU3849377.1"/>
    </source>
</evidence>
<evidence type="ECO:0000256" key="2">
    <source>
        <dbReference type="ARBA" id="ARBA00022741"/>
    </source>
</evidence>
<evidence type="ECO:0000313" key="11">
    <source>
        <dbReference type="Proteomes" id="UP000823914"/>
    </source>
</evidence>
<keyword evidence="2 7" id="KW-0547">Nucleotide-binding</keyword>
<evidence type="ECO:0000256" key="8">
    <source>
        <dbReference type="SAM" id="MobiDB-lite"/>
    </source>
</evidence>
<feature type="compositionally biased region" description="Acidic residues" evidence="8">
    <location>
        <begin position="939"/>
        <end position="952"/>
    </location>
</feature>
<dbReference type="FunFam" id="3.40.50.300:FF:000984">
    <property type="entry name" value="Chromosome partition protein Smc"/>
    <property type="match status" value="1"/>
</dbReference>
<reference evidence="10" key="2">
    <citation type="submission" date="2021-04" db="EMBL/GenBank/DDBJ databases">
        <authorList>
            <person name="Gilroy R."/>
        </authorList>
    </citation>
    <scope>NUCLEOTIDE SEQUENCE</scope>
    <source>
        <strain evidence="10">Gambia15-2214</strain>
    </source>
</reference>
<dbReference type="AlphaFoldDB" id="A0A9E2NY97"/>
<dbReference type="GO" id="GO:0007059">
    <property type="term" value="P:chromosome segregation"/>
    <property type="evidence" value="ECO:0007669"/>
    <property type="project" value="UniProtKB-UniRule"/>
</dbReference>
<dbReference type="InterPro" id="IPR027417">
    <property type="entry name" value="P-loop_NTPase"/>
</dbReference>
<keyword evidence="6 7" id="KW-0238">DNA-binding</keyword>